<name>A0A1R0H4H8_9FUNG</name>
<organism evidence="1 2">
    <name type="scientific">Smittium mucronatum</name>
    <dbReference type="NCBI Taxonomy" id="133383"/>
    <lineage>
        <taxon>Eukaryota</taxon>
        <taxon>Fungi</taxon>
        <taxon>Fungi incertae sedis</taxon>
        <taxon>Zoopagomycota</taxon>
        <taxon>Kickxellomycotina</taxon>
        <taxon>Harpellomycetes</taxon>
        <taxon>Harpellales</taxon>
        <taxon>Legeriomycetaceae</taxon>
        <taxon>Smittium</taxon>
    </lineage>
</organism>
<dbReference type="AlphaFoldDB" id="A0A1R0H4H8"/>
<protein>
    <submittedName>
        <fullName evidence="1">Uncharacterized protein</fullName>
    </submittedName>
</protein>
<accession>A0A1R0H4H8</accession>
<dbReference type="Proteomes" id="UP000187455">
    <property type="component" value="Unassembled WGS sequence"/>
</dbReference>
<proteinExistence type="predicted"/>
<evidence type="ECO:0000313" key="1">
    <source>
        <dbReference type="EMBL" id="OLY84102.1"/>
    </source>
</evidence>
<gene>
    <name evidence="1" type="ORF">AYI68_g1741</name>
</gene>
<dbReference type="EMBL" id="LSSL01000617">
    <property type="protein sequence ID" value="OLY84102.1"/>
    <property type="molecule type" value="Genomic_DNA"/>
</dbReference>
<sequence>MTFKQGMLKKYIDHEAAPEKPRPHISQVEVKITENPSVLLRGFFRRTRNIDYINEGPRKKNKDKFQQIKSNTDKNEFYINPETNGSKQARICYNGFFRYRIKNDG</sequence>
<comment type="caution">
    <text evidence="1">The sequence shown here is derived from an EMBL/GenBank/DDBJ whole genome shotgun (WGS) entry which is preliminary data.</text>
</comment>
<reference evidence="1 2" key="1">
    <citation type="journal article" date="2016" name="Mol. Biol. Evol.">
        <title>Genome-Wide Survey of Gut Fungi (Harpellales) Reveals the First Horizontally Transferred Ubiquitin Gene from a Mosquito Host.</title>
        <authorList>
            <person name="Wang Y."/>
            <person name="White M.M."/>
            <person name="Kvist S."/>
            <person name="Moncalvo J.M."/>
        </authorList>
    </citation>
    <scope>NUCLEOTIDE SEQUENCE [LARGE SCALE GENOMIC DNA]</scope>
    <source>
        <strain evidence="1 2">ALG-7-W6</strain>
    </source>
</reference>
<evidence type="ECO:0000313" key="2">
    <source>
        <dbReference type="Proteomes" id="UP000187455"/>
    </source>
</evidence>
<keyword evidence="2" id="KW-1185">Reference proteome</keyword>